<reference evidence="3" key="1">
    <citation type="journal article" date="2020" name="Stud. Mycol.">
        <title>101 Dothideomycetes genomes: a test case for predicting lifestyles and emergence of pathogens.</title>
        <authorList>
            <person name="Haridas S."/>
            <person name="Albert R."/>
            <person name="Binder M."/>
            <person name="Bloem J."/>
            <person name="Labutti K."/>
            <person name="Salamov A."/>
            <person name="Andreopoulos B."/>
            <person name="Baker S."/>
            <person name="Barry K."/>
            <person name="Bills G."/>
            <person name="Bluhm B."/>
            <person name="Cannon C."/>
            <person name="Castanera R."/>
            <person name="Culley D."/>
            <person name="Daum C."/>
            <person name="Ezra D."/>
            <person name="Gonzalez J."/>
            <person name="Henrissat B."/>
            <person name="Kuo A."/>
            <person name="Liang C."/>
            <person name="Lipzen A."/>
            <person name="Lutzoni F."/>
            <person name="Magnuson J."/>
            <person name="Mondo S."/>
            <person name="Nolan M."/>
            <person name="Ohm R."/>
            <person name="Pangilinan J."/>
            <person name="Park H.-J."/>
            <person name="Ramirez L."/>
            <person name="Alfaro M."/>
            <person name="Sun H."/>
            <person name="Tritt A."/>
            <person name="Yoshinaga Y."/>
            <person name="Zwiers L.-H."/>
            <person name="Turgeon B."/>
            <person name="Goodwin S."/>
            <person name="Spatafora J."/>
            <person name="Crous P."/>
            <person name="Grigoriev I."/>
        </authorList>
    </citation>
    <scope>NUCLEOTIDE SEQUENCE</scope>
    <source>
        <strain evidence="3">CBS 175.79</strain>
    </source>
</reference>
<dbReference type="Proteomes" id="UP000799778">
    <property type="component" value="Unassembled WGS sequence"/>
</dbReference>
<feature type="compositionally biased region" description="Polar residues" evidence="1">
    <location>
        <begin position="207"/>
        <end position="224"/>
    </location>
</feature>
<evidence type="ECO:0000313" key="4">
    <source>
        <dbReference type="Proteomes" id="UP000799778"/>
    </source>
</evidence>
<feature type="domain" description="Borealin N-terminal" evidence="2">
    <location>
        <begin position="11"/>
        <end position="65"/>
    </location>
</feature>
<organism evidence="3 4">
    <name type="scientific">Aaosphaeria arxii CBS 175.79</name>
    <dbReference type="NCBI Taxonomy" id="1450172"/>
    <lineage>
        <taxon>Eukaryota</taxon>
        <taxon>Fungi</taxon>
        <taxon>Dikarya</taxon>
        <taxon>Ascomycota</taxon>
        <taxon>Pezizomycotina</taxon>
        <taxon>Dothideomycetes</taxon>
        <taxon>Pleosporomycetidae</taxon>
        <taxon>Pleosporales</taxon>
        <taxon>Pleosporales incertae sedis</taxon>
        <taxon>Aaosphaeria</taxon>
    </lineage>
</organism>
<sequence length="232" mass="24766">MSTSKFSAEAKANMVVNLELELNARKDKLAAMCDAQVASLRSRLERRVNRVPSNKRSLKIVDLVNATHGTKSTVARNQPAHLHGRRAPPKSHQPDGTAAATRVLTSGEPPAHTVASKRAVSKMNATTKPSTTSRVASKSTRGTKRTSDEISGEDKENNTEPRPLPKMRIVKKAKSATASATTGTTGATGTASTATRAARTTRAASKHVNTATQVLSPKTSNSRPATRARRQR</sequence>
<dbReference type="RefSeq" id="XP_033381454.1">
    <property type="nucleotide sequence ID" value="XM_033532170.1"/>
</dbReference>
<accession>A0A6A5XIL1</accession>
<evidence type="ECO:0000259" key="2">
    <source>
        <dbReference type="Pfam" id="PF10444"/>
    </source>
</evidence>
<feature type="compositionally biased region" description="Low complexity" evidence="1">
    <location>
        <begin position="175"/>
        <end position="203"/>
    </location>
</feature>
<proteinExistence type="predicted"/>
<evidence type="ECO:0000313" key="3">
    <source>
        <dbReference type="EMBL" id="KAF2013115.1"/>
    </source>
</evidence>
<feature type="compositionally biased region" description="Basic and acidic residues" evidence="1">
    <location>
        <begin position="145"/>
        <end position="159"/>
    </location>
</feature>
<dbReference type="GeneID" id="54289567"/>
<keyword evidence="4" id="KW-1185">Reference proteome</keyword>
<dbReference type="AlphaFoldDB" id="A0A6A5XIL1"/>
<evidence type="ECO:0000256" key="1">
    <source>
        <dbReference type="SAM" id="MobiDB-lite"/>
    </source>
</evidence>
<protein>
    <recommendedName>
        <fullName evidence="2">Borealin N-terminal domain-containing protein</fullName>
    </recommendedName>
</protein>
<feature type="region of interest" description="Disordered" evidence="1">
    <location>
        <begin position="69"/>
        <end position="232"/>
    </location>
</feature>
<name>A0A6A5XIL1_9PLEO</name>
<feature type="compositionally biased region" description="Polar residues" evidence="1">
    <location>
        <begin position="123"/>
        <end position="140"/>
    </location>
</feature>
<gene>
    <name evidence="3" type="ORF">BU24DRAFT_463936</name>
</gene>
<dbReference type="Pfam" id="PF10444">
    <property type="entry name" value="Nbl1_Borealin_N"/>
    <property type="match status" value="1"/>
</dbReference>
<dbReference type="EMBL" id="ML978071">
    <property type="protein sequence ID" value="KAF2013115.1"/>
    <property type="molecule type" value="Genomic_DNA"/>
</dbReference>
<dbReference type="OrthoDB" id="2392550at2759"/>
<dbReference type="InterPro" id="IPR018851">
    <property type="entry name" value="Borealin_N"/>
</dbReference>